<keyword evidence="1" id="KW-1133">Transmembrane helix</keyword>
<keyword evidence="1" id="KW-0472">Membrane</keyword>
<proteinExistence type="predicted"/>
<evidence type="ECO:0000256" key="1">
    <source>
        <dbReference type="SAM" id="Phobius"/>
    </source>
</evidence>
<dbReference type="Proteomes" id="UP000240493">
    <property type="component" value="Unassembled WGS sequence"/>
</dbReference>
<evidence type="ECO:0000313" key="2">
    <source>
        <dbReference type="EMBL" id="PTB46775.1"/>
    </source>
</evidence>
<protein>
    <submittedName>
        <fullName evidence="2">Uncharacterized protein</fullName>
    </submittedName>
</protein>
<sequence length="75" mass="8803">RQSGIFRPSKPFEFTTIRGASRSHSNQLILLFSIGGRRYLTNRRVNIRYGMLLGCFIVFQISYIVQELQQYPFQS</sequence>
<accession>A0A2T3ZPP4</accession>
<keyword evidence="3" id="KW-1185">Reference proteome</keyword>
<feature type="transmembrane region" description="Helical" evidence="1">
    <location>
        <begin position="47"/>
        <end position="65"/>
    </location>
</feature>
<feature type="non-terminal residue" evidence="2">
    <location>
        <position position="1"/>
    </location>
</feature>
<name>A0A2T3ZPP4_TRIA4</name>
<dbReference type="AlphaFoldDB" id="A0A2T3ZPP4"/>
<organism evidence="2 3">
    <name type="scientific">Trichoderma asperellum (strain ATCC 204424 / CBS 433.97 / NBRC 101777)</name>
    <dbReference type="NCBI Taxonomy" id="1042311"/>
    <lineage>
        <taxon>Eukaryota</taxon>
        <taxon>Fungi</taxon>
        <taxon>Dikarya</taxon>
        <taxon>Ascomycota</taxon>
        <taxon>Pezizomycotina</taxon>
        <taxon>Sordariomycetes</taxon>
        <taxon>Hypocreomycetidae</taxon>
        <taxon>Hypocreales</taxon>
        <taxon>Hypocreaceae</taxon>
        <taxon>Trichoderma</taxon>
    </lineage>
</organism>
<reference evidence="2 3" key="1">
    <citation type="submission" date="2016-07" db="EMBL/GenBank/DDBJ databases">
        <title>Multiple horizontal gene transfer events from other fungi enriched the ability of initially mycotrophic Trichoderma (Ascomycota) to feed on dead plant biomass.</title>
        <authorList>
            <consortium name="DOE Joint Genome Institute"/>
            <person name="Aerts A."/>
            <person name="Atanasova L."/>
            <person name="Chenthamara K."/>
            <person name="Zhang J."/>
            <person name="Grujic M."/>
            <person name="Henrissat B."/>
            <person name="Kuo A."/>
            <person name="Salamov A."/>
            <person name="Lipzen A."/>
            <person name="Labutti K."/>
            <person name="Barry K."/>
            <person name="Miao Y."/>
            <person name="Rahimi M.J."/>
            <person name="Shen Q."/>
            <person name="Grigoriev I.V."/>
            <person name="Kubicek C.P."/>
            <person name="Druzhinina I.S."/>
        </authorList>
    </citation>
    <scope>NUCLEOTIDE SEQUENCE [LARGE SCALE GENOMIC DNA]</scope>
    <source>
        <strain evidence="2 3">CBS 433.97</strain>
    </source>
</reference>
<evidence type="ECO:0000313" key="3">
    <source>
        <dbReference type="Proteomes" id="UP000240493"/>
    </source>
</evidence>
<keyword evidence="1" id="KW-0812">Transmembrane</keyword>
<gene>
    <name evidence="2" type="ORF">M441DRAFT_445468</name>
</gene>
<dbReference type="EMBL" id="KZ679256">
    <property type="protein sequence ID" value="PTB46775.1"/>
    <property type="molecule type" value="Genomic_DNA"/>
</dbReference>